<evidence type="ECO:0000313" key="2">
    <source>
        <dbReference type="EMBL" id="KAG1819668.1"/>
    </source>
</evidence>
<comment type="caution">
    <text evidence="2">The sequence shown here is derived from an EMBL/GenBank/DDBJ whole genome shotgun (WGS) entry which is preliminary data.</text>
</comment>
<dbReference type="OrthoDB" id="2417614at2759"/>
<dbReference type="InterPro" id="IPR053006">
    <property type="entry name" value="Meiosis_regulatory"/>
</dbReference>
<reference evidence="2" key="1">
    <citation type="journal article" date="2020" name="New Phytol.">
        <title>Comparative genomics reveals dynamic genome evolution in host specialist ectomycorrhizal fungi.</title>
        <authorList>
            <person name="Lofgren L.A."/>
            <person name="Nguyen N.H."/>
            <person name="Vilgalys R."/>
            <person name="Ruytinx J."/>
            <person name="Liao H.L."/>
            <person name="Branco S."/>
            <person name="Kuo A."/>
            <person name="LaButti K."/>
            <person name="Lipzen A."/>
            <person name="Andreopoulos W."/>
            <person name="Pangilinan J."/>
            <person name="Riley R."/>
            <person name="Hundley H."/>
            <person name="Na H."/>
            <person name="Barry K."/>
            <person name="Grigoriev I.V."/>
            <person name="Stajich J.E."/>
            <person name="Kennedy P.G."/>
        </authorList>
    </citation>
    <scope>NUCLEOTIDE SEQUENCE</scope>
    <source>
        <strain evidence="2">MN1</strain>
    </source>
</reference>
<dbReference type="AlphaFoldDB" id="A0A9P7JFI6"/>
<dbReference type="PANTHER" id="PTHR28094:SF1">
    <property type="entry name" value="MEIOTICALLY UP-REGULATED GENE 113 PROTEIN"/>
    <property type="match status" value="1"/>
</dbReference>
<name>A0A9P7JFI6_9AGAM</name>
<dbReference type="GeneID" id="64622972"/>
<organism evidence="2 3">
    <name type="scientific">Suillus subaureus</name>
    <dbReference type="NCBI Taxonomy" id="48587"/>
    <lineage>
        <taxon>Eukaryota</taxon>
        <taxon>Fungi</taxon>
        <taxon>Dikarya</taxon>
        <taxon>Basidiomycota</taxon>
        <taxon>Agaricomycotina</taxon>
        <taxon>Agaricomycetes</taxon>
        <taxon>Agaricomycetidae</taxon>
        <taxon>Boletales</taxon>
        <taxon>Suillineae</taxon>
        <taxon>Suillaceae</taxon>
        <taxon>Suillus</taxon>
    </lineage>
</organism>
<evidence type="ECO:0000259" key="1">
    <source>
        <dbReference type="Pfam" id="PF10544"/>
    </source>
</evidence>
<evidence type="ECO:0000313" key="3">
    <source>
        <dbReference type="Proteomes" id="UP000807769"/>
    </source>
</evidence>
<proteinExistence type="predicted"/>
<gene>
    <name evidence="2" type="ORF">BJ212DRAFT_1059202</name>
</gene>
<sequence length="277" mass="31960">MTPTVRPTVQCNAKSKSKGRRCKLWVSIIPGQLTKDSSQPIYCRYHIPALVGIMTHVANEGFKVQPVGREEVFVRFCDYIPEYLQPDTRQRLRNAITRDISERFRIPGYVYALNVFDPEIEGKLSLKIGYSNDVKKRHAEWRNKCRSSIRDVRGWWPGTIIEAKDDDKMSIQELIGNNRQGAKGPMAEHLERLVHIELNDLATHAPYLHPNFPDVHFSDIPRLPKADPKPCRDCNGTKHQEVFSFTRVKEVGIISHGIFCSELRWCMHMSFANDSWT</sequence>
<dbReference type="EMBL" id="JABBWG010000009">
    <property type="protein sequence ID" value="KAG1819668.1"/>
    <property type="molecule type" value="Genomic_DNA"/>
</dbReference>
<dbReference type="Proteomes" id="UP000807769">
    <property type="component" value="Unassembled WGS sequence"/>
</dbReference>
<dbReference type="Pfam" id="PF10544">
    <property type="entry name" value="T5orf172"/>
    <property type="match status" value="1"/>
</dbReference>
<keyword evidence="3" id="KW-1185">Reference proteome</keyword>
<dbReference type="InterPro" id="IPR018306">
    <property type="entry name" value="Phage_T5_Orf172_DNA-bd"/>
</dbReference>
<dbReference type="PANTHER" id="PTHR28094">
    <property type="entry name" value="MEIOTICALLY UP-REGULATED GENE 113 PROTEIN"/>
    <property type="match status" value="1"/>
</dbReference>
<dbReference type="RefSeq" id="XP_041195203.1">
    <property type="nucleotide sequence ID" value="XM_041328955.1"/>
</dbReference>
<accession>A0A9P7JFI6</accession>
<protein>
    <recommendedName>
        <fullName evidence="1">Bacteriophage T5 Orf172 DNA-binding domain-containing protein</fullName>
    </recommendedName>
</protein>
<feature type="domain" description="Bacteriophage T5 Orf172 DNA-binding" evidence="1">
    <location>
        <begin position="108"/>
        <end position="201"/>
    </location>
</feature>